<dbReference type="PANTHER" id="PTHR33495">
    <property type="entry name" value="ANTI-SIGMA FACTOR ANTAGONIST TM_1081-RELATED-RELATED"/>
    <property type="match status" value="1"/>
</dbReference>
<dbReference type="CDD" id="cd07043">
    <property type="entry name" value="STAS_anti-anti-sigma_factors"/>
    <property type="match status" value="1"/>
</dbReference>
<dbReference type="InterPro" id="IPR002645">
    <property type="entry name" value="STAS_dom"/>
</dbReference>
<comment type="similarity">
    <text evidence="1 2">Belongs to the anti-sigma-factor antagonist family.</text>
</comment>
<dbReference type="SUPFAM" id="SSF52091">
    <property type="entry name" value="SpoIIaa-like"/>
    <property type="match status" value="1"/>
</dbReference>
<proteinExistence type="inferred from homology"/>
<keyword evidence="5" id="KW-1185">Reference proteome</keyword>
<evidence type="ECO:0000313" key="4">
    <source>
        <dbReference type="EMBL" id="NRN70808.1"/>
    </source>
</evidence>
<evidence type="ECO:0000259" key="3">
    <source>
        <dbReference type="PROSITE" id="PS50801"/>
    </source>
</evidence>
<reference evidence="4 5" key="1">
    <citation type="submission" date="2020-01" db="EMBL/GenBank/DDBJ databases">
        <title>Kibdelosporangium persica a novel Actinomycetes from a hot desert in Iran.</title>
        <authorList>
            <person name="Safaei N."/>
            <person name="Zaburannyi N."/>
            <person name="Mueller R."/>
            <person name="Wink J."/>
        </authorList>
    </citation>
    <scope>NUCLEOTIDE SEQUENCE [LARGE SCALE GENOMIC DNA]</scope>
    <source>
        <strain evidence="4 5">4NS15</strain>
    </source>
</reference>
<dbReference type="Pfam" id="PF01740">
    <property type="entry name" value="STAS"/>
    <property type="match status" value="1"/>
</dbReference>
<accession>A0ABX2FHC4</accession>
<dbReference type="PANTHER" id="PTHR33495:SF2">
    <property type="entry name" value="ANTI-SIGMA FACTOR ANTAGONIST TM_1081-RELATED"/>
    <property type="match status" value="1"/>
</dbReference>
<feature type="domain" description="STAS" evidence="3">
    <location>
        <begin position="6"/>
        <end position="115"/>
    </location>
</feature>
<dbReference type="Proteomes" id="UP000763557">
    <property type="component" value="Unassembled WGS sequence"/>
</dbReference>
<evidence type="ECO:0000313" key="5">
    <source>
        <dbReference type="Proteomes" id="UP000763557"/>
    </source>
</evidence>
<dbReference type="Gene3D" id="3.30.750.24">
    <property type="entry name" value="STAS domain"/>
    <property type="match status" value="1"/>
</dbReference>
<comment type="caution">
    <text evidence="4">The sequence shown here is derived from an EMBL/GenBank/DDBJ whole genome shotgun (WGS) entry which is preliminary data.</text>
</comment>
<dbReference type="InterPro" id="IPR036513">
    <property type="entry name" value="STAS_dom_sf"/>
</dbReference>
<dbReference type="EMBL" id="JAAATY010000044">
    <property type="protein sequence ID" value="NRN70808.1"/>
    <property type="molecule type" value="Genomic_DNA"/>
</dbReference>
<organism evidence="4 5">
    <name type="scientific">Kibdelosporangium persicum</name>
    <dbReference type="NCBI Taxonomy" id="2698649"/>
    <lineage>
        <taxon>Bacteria</taxon>
        <taxon>Bacillati</taxon>
        <taxon>Actinomycetota</taxon>
        <taxon>Actinomycetes</taxon>
        <taxon>Pseudonocardiales</taxon>
        <taxon>Pseudonocardiaceae</taxon>
        <taxon>Kibdelosporangium</taxon>
    </lineage>
</organism>
<gene>
    <name evidence="4" type="ORF">GC106_80810</name>
</gene>
<protein>
    <recommendedName>
        <fullName evidence="2">Anti-sigma factor antagonist</fullName>
    </recommendedName>
</protein>
<dbReference type="InterPro" id="IPR003658">
    <property type="entry name" value="Anti-sigma_ant"/>
</dbReference>
<dbReference type="RefSeq" id="WP_173141946.1">
    <property type="nucleotide sequence ID" value="NZ_CBCSGW010000062.1"/>
</dbReference>
<name>A0ABX2FHC4_9PSEU</name>
<dbReference type="PROSITE" id="PS50801">
    <property type="entry name" value="STAS"/>
    <property type="match status" value="1"/>
</dbReference>
<dbReference type="NCBIfam" id="TIGR00377">
    <property type="entry name" value="ant_ant_sig"/>
    <property type="match status" value="1"/>
</dbReference>
<evidence type="ECO:0000256" key="1">
    <source>
        <dbReference type="ARBA" id="ARBA00009013"/>
    </source>
</evidence>
<evidence type="ECO:0000256" key="2">
    <source>
        <dbReference type="RuleBase" id="RU003749"/>
    </source>
</evidence>
<sequence>MNGRSLNWSVETTDRSTVVHLHGEIDLATEDEFADAARAGLAENSPVVILDLTKVTFLGSVGLRVLVLAHREAADAGLVLQVVEGSPIVHRILEVSGLDQLLSVHPTLDDANRAASAD</sequence>